<proteinExistence type="predicted"/>
<dbReference type="InterPro" id="IPR040401">
    <property type="entry name" value="CCDC162"/>
</dbReference>
<feature type="region of interest" description="Disordered" evidence="1">
    <location>
        <begin position="110"/>
        <end position="134"/>
    </location>
</feature>
<reference evidence="4" key="1">
    <citation type="submission" date="2016-06" db="UniProtKB">
        <authorList>
            <consortium name="WormBaseParasite"/>
        </authorList>
    </citation>
    <scope>IDENTIFICATION</scope>
</reference>
<keyword evidence="3" id="KW-1185">Reference proteome</keyword>
<sequence length="508" mass="59523">MHGPTKISFWSNTDLDEPGKKQSEYDFTQAMQMLGLDDAANAKDDPSSVQGAYLSFLHLRHLKLRDVMRTFVRMVHKSIPFIRFQCLSVLNYFRSIERTLTINDQGLSMSARGPVERTSPQNHRTGTETQGHQGGGNILDGHGYLFNTPHEFKIRETEFIQFSEVDNHDDYYFHEEGRVHVRDQVGFWIVYDSALDDFRQLEQDMLLLATAFIQKDTGTRGASNFKRKQANTEGQANDIDIAMYSHREVDRFGVLYDMWINETAFQEAKKRLMDIYMEVYGHIFSRDSRRRLAQVMTDLMYQRPRLDLNENYFVQAYRYECAILRQRTEAMRCILNHQILNQREYLKKIQTDKLEFGLPPPLLERFPIAPNSDEFLLTPVYVLEFHPSLACTSSLAEAMDHSVRLVYDLFTPSHPMQEIILEKRFYDFLRYEVETLKPLGASYTPQLQRDVSELQQPEPAHKITWVTVIKTEPNFRGMNRNVRHAENRNNNTGLKVYSINCVEIFIHW</sequence>
<dbReference type="WBParaSite" id="ECPE_0000705901-mRNA-1">
    <property type="protein sequence ID" value="ECPE_0000705901-mRNA-1"/>
    <property type="gene ID" value="ECPE_0000705901"/>
</dbReference>
<dbReference type="PANTHER" id="PTHR33331:SF13">
    <property type="entry name" value="COILED-COIL DOMAIN CONTAINING 162"/>
    <property type="match status" value="1"/>
</dbReference>
<gene>
    <name evidence="2" type="ORF">ECPE_LOCUS7044</name>
</gene>
<dbReference type="AlphaFoldDB" id="A0A183AJA9"/>
<dbReference type="Proteomes" id="UP000272942">
    <property type="component" value="Unassembled WGS sequence"/>
</dbReference>
<evidence type="ECO:0000256" key="1">
    <source>
        <dbReference type="SAM" id="MobiDB-lite"/>
    </source>
</evidence>
<evidence type="ECO:0000313" key="2">
    <source>
        <dbReference type="EMBL" id="VDP80019.1"/>
    </source>
</evidence>
<name>A0A183AJA9_9TREM</name>
<dbReference type="EMBL" id="UZAN01044086">
    <property type="protein sequence ID" value="VDP80019.1"/>
    <property type="molecule type" value="Genomic_DNA"/>
</dbReference>
<dbReference type="PANTHER" id="PTHR33331">
    <property type="entry name" value="COILED-COIL DOMAIN-CONTAINING PROTEIN 162"/>
    <property type="match status" value="1"/>
</dbReference>
<evidence type="ECO:0000313" key="3">
    <source>
        <dbReference type="Proteomes" id="UP000272942"/>
    </source>
</evidence>
<accession>A0A183AJA9</accession>
<organism evidence="4">
    <name type="scientific">Echinostoma caproni</name>
    <dbReference type="NCBI Taxonomy" id="27848"/>
    <lineage>
        <taxon>Eukaryota</taxon>
        <taxon>Metazoa</taxon>
        <taxon>Spiralia</taxon>
        <taxon>Lophotrochozoa</taxon>
        <taxon>Platyhelminthes</taxon>
        <taxon>Trematoda</taxon>
        <taxon>Digenea</taxon>
        <taxon>Plagiorchiida</taxon>
        <taxon>Echinostomata</taxon>
        <taxon>Echinostomatoidea</taxon>
        <taxon>Echinostomatidae</taxon>
        <taxon>Echinostoma</taxon>
    </lineage>
</organism>
<evidence type="ECO:0000313" key="4">
    <source>
        <dbReference type="WBParaSite" id="ECPE_0000705901-mRNA-1"/>
    </source>
</evidence>
<reference evidence="2 3" key="2">
    <citation type="submission" date="2018-11" db="EMBL/GenBank/DDBJ databases">
        <authorList>
            <consortium name="Pathogen Informatics"/>
        </authorList>
    </citation>
    <scope>NUCLEOTIDE SEQUENCE [LARGE SCALE GENOMIC DNA]</scope>
    <source>
        <strain evidence="2 3">Egypt</strain>
    </source>
</reference>
<protein>
    <submittedName>
        <fullName evidence="2 4">Uncharacterized protein</fullName>
    </submittedName>
</protein>
<dbReference type="OrthoDB" id="76966at2759"/>